<proteinExistence type="predicted"/>
<evidence type="ECO:0000313" key="1">
    <source>
        <dbReference type="EMBL" id="QHB92583.1"/>
    </source>
</evidence>
<sequence>MNFLVFKETEQVCAQVGSCRPYIQFQDGEVGGENKVAN</sequence>
<dbReference type="EMBL" id="MN840357">
    <property type="protein sequence ID" value="QHB92583.1"/>
    <property type="molecule type" value="Genomic_DNA"/>
</dbReference>
<reference evidence="1" key="1">
    <citation type="submission" date="2019-12" db="EMBL/GenBank/DDBJ databases">
        <title>Genome reconstruction of White Spot Syndrome Virus (WSSV) from archival Davidson-fixed paraffin embedded shrimp (Penaeus vannamei) tissue.</title>
        <authorList>
            <person name="Cruz-Flores R."/>
            <person name="Hung Nam M."/>
            <person name="Aranguren Caroa L.F."/>
            <person name="Kanrar S."/>
            <person name="Dhar A.K."/>
        </authorList>
    </citation>
    <scope>NUCLEOTIDE SEQUENCE</scope>
    <source>
        <strain evidence="1">CN_95_DFPE</strain>
    </source>
</reference>
<accession>A0A6B9MPJ7</accession>
<organism evidence="1">
    <name type="scientific">White spot syndrome virus</name>
    <dbReference type="NCBI Taxonomy" id="342409"/>
    <lineage>
        <taxon>Viruses</taxon>
        <taxon>Viruses incertae sedis</taxon>
        <taxon>Naldaviricetes</taxon>
        <taxon>Nimaviridae</taxon>
        <taxon>Whispovirus</taxon>
    </lineage>
</organism>
<protein>
    <submittedName>
        <fullName evidence="1">Uncharacterized protein</fullName>
    </submittedName>
</protein>
<name>A0A6B9MPJ7_9VIRU</name>